<dbReference type="Pfam" id="PF04253">
    <property type="entry name" value="TFR_dimer"/>
    <property type="match status" value="1"/>
</dbReference>
<dbReference type="PANTHER" id="PTHR10404">
    <property type="entry name" value="N-ACETYLATED-ALPHA-LINKED ACIDIC DIPEPTIDASE"/>
    <property type="match status" value="1"/>
</dbReference>
<dbReference type="CDD" id="cd00538">
    <property type="entry name" value="PA"/>
    <property type="match status" value="1"/>
</dbReference>
<dbReference type="AlphaFoldDB" id="A0AA35IVC1"/>
<dbReference type="Gene3D" id="3.50.30.30">
    <property type="match status" value="1"/>
</dbReference>
<keyword evidence="2" id="KW-0812">Transmembrane</keyword>
<evidence type="ECO:0000256" key="2">
    <source>
        <dbReference type="SAM" id="Phobius"/>
    </source>
</evidence>
<comment type="similarity">
    <text evidence="1">Belongs to the peptidase M28 family. M28B subfamily.</text>
</comment>
<evidence type="ECO:0000259" key="4">
    <source>
        <dbReference type="Pfam" id="PF04389"/>
    </source>
</evidence>
<organism evidence="5 6">
    <name type="scientific">Saccharomyces mikatae IFO 1815</name>
    <dbReference type="NCBI Taxonomy" id="226126"/>
    <lineage>
        <taxon>Eukaryota</taxon>
        <taxon>Fungi</taxon>
        <taxon>Dikarya</taxon>
        <taxon>Ascomycota</taxon>
        <taxon>Saccharomycotina</taxon>
        <taxon>Saccharomycetes</taxon>
        <taxon>Saccharomycetales</taxon>
        <taxon>Saccharomycetaceae</taxon>
        <taxon>Saccharomyces</taxon>
    </lineage>
</organism>
<dbReference type="SUPFAM" id="SSF47672">
    <property type="entry name" value="Transferrin receptor-like dimerisation domain"/>
    <property type="match status" value="1"/>
</dbReference>
<keyword evidence="6" id="KW-1185">Reference proteome</keyword>
<dbReference type="GeneID" id="80921453"/>
<sequence length="806" mass="91924">MRNSYQLVASTDFEHDYTIPTASSSHTLLMNQNLDGIPPDSTDIDNMPPPEPPSYEFDIEDSYNDLNKRSHLQRVSIGFQKNILEPLMENIIHPFFQILKFVQDKTDYYLSKIGNPFILRRFFYIILMSFVAYYVLSSDYLLNEKASGLRGMFSQHDILFQYAKKSVDMAKFERDLEYISSMPHGSGTKGDAVINQYIQDSFDNNGLKVVRQMGCLVYSNYPGNVTISYYDNENEKHDLRLSTENFNPLSSNGKLSKVSLIYGGKGTTNDLQNLKNSKTIEDGKDYVLLLNYDEIVSQQVLIAEKFGAKAVIFISEPYGDNIDVIQSKPVGLPQYSTGDASTPTWFHPNVEEEDPKFWRLAHIPTIPISTRQGRKLLSLLSSGGTTVDGFSNDHTHSGKMGDVLIDLDLQNNVREKHLVSNIVGKIEGREQSDKAIIIAASRNSMNFGTTYPNFGTAALLSILQLFQEIKYKFDWKPLRNIYFISFGGSEFNYAGSSSLFEQRLIPLKDEIYSVIDISQLGIPFGERHEDGKTEEGLNIETHPLLKKFFKSNGGHLNFDVSVDNVHHYGDWTPFLANGIPVSVISSNSTRNRFPPVETSEDTFEHFEKILESKQTQETIKDLLIYLLRITMKLVDDPLLHFDIISYVEDIDERLQKLEHAYPEKLNFTSVIKGLLFWKKIGNEWASWTQGWENIVWSHGDGVEPSLLSINRWTWNKKLTNIGRRTCSPAGLPNRSFYKNILFGPTLIQENKPNNDGNVDFWTFPGVMDAIYDDDWKRAQEQVDLIGNVLHQSAVLFIEENNDIGYK</sequence>
<dbReference type="Proteomes" id="UP001161438">
    <property type="component" value="Chromosome 15"/>
</dbReference>
<feature type="transmembrane region" description="Helical" evidence="2">
    <location>
        <begin position="118"/>
        <end position="136"/>
    </location>
</feature>
<dbReference type="InterPro" id="IPR007365">
    <property type="entry name" value="TFR-like_dimer_dom"/>
</dbReference>
<evidence type="ECO:0000313" key="5">
    <source>
        <dbReference type="EMBL" id="CAI4036545.1"/>
    </source>
</evidence>
<evidence type="ECO:0008006" key="7">
    <source>
        <dbReference type="Google" id="ProtNLM"/>
    </source>
</evidence>
<proteinExistence type="inferred from homology"/>
<dbReference type="SUPFAM" id="SSF53187">
    <property type="entry name" value="Zn-dependent exopeptidases"/>
    <property type="match status" value="1"/>
</dbReference>
<feature type="domain" description="Peptidase M28" evidence="4">
    <location>
        <begin position="421"/>
        <end position="608"/>
    </location>
</feature>
<reference evidence="5" key="1">
    <citation type="submission" date="2022-10" db="EMBL/GenBank/DDBJ databases">
        <authorList>
            <person name="Byrne P K."/>
        </authorList>
    </citation>
    <scope>NUCLEOTIDE SEQUENCE</scope>
    <source>
        <strain evidence="5">IFO1815</strain>
    </source>
</reference>
<accession>A0AA35IVC1</accession>
<dbReference type="Gene3D" id="3.40.630.10">
    <property type="entry name" value="Zn peptidases"/>
    <property type="match status" value="1"/>
</dbReference>
<dbReference type="EMBL" id="OX365771">
    <property type="protein sequence ID" value="CAI4036545.1"/>
    <property type="molecule type" value="Genomic_DNA"/>
</dbReference>
<gene>
    <name evidence="5" type="primary">SMKI15G3930</name>
    <name evidence="5" type="ORF">SMKI_15G3930</name>
</gene>
<dbReference type="GO" id="GO:0004180">
    <property type="term" value="F:carboxypeptidase activity"/>
    <property type="evidence" value="ECO:0007669"/>
    <property type="project" value="TreeGrafter"/>
</dbReference>
<dbReference type="InterPro" id="IPR036757">
    <property type="entry name" value="TFR-like_dimer_dom_sf"/>
</dbReference>
<dbReference type="Gene3D" id="1.20.930.40">
    <property type="entry name" value="Transferrin receptor-like, dimerisation domain"/>
    <property type="match status" value="1"/>
</dbReference>
<dbReference type="InterPro" id="IPR046450">
    <property type="entry name" value="PA_dom_sf"/>
</dbReference>
<keyword evidence="2" id="KW-1133">Transmembrane helix</keyword>
<feature type="domain" description="Transferrin receptor-like dimerisation" evidence="3">
    <location>
        <begin position="665"/>
        <end position="795"/>
    </location>
</feature>
<dbReference type="Pfam" id="PF04389">
    <property type="entry name" value="Peptidase_M28"/>
    <property type="match status" value="1"/>
</dbReference>
<name>A0AA35IVC1_SACMI</name>
<protein>
    <recommendedName>
        <fullName evidence="7">Tre2p</fullName>
    </recommendedName>
</protein>
<dbReference type="SUPFAM" id="SSF52025">
    <property type="entry name" value="PA domain"/>
    <property type="match status" value="1"/>
</dbReference>
<evidence type="ECO:0000256" key="1">
    <source>
        <dbReference type="ARBA" id="ARBA00005634"/>
    </source>
</evidence>
<keyword evidence="2" id="KW-0472">Membrane</keyword>
<dbReference type="InterPro" id="IPR039373">
    <property type="entry name" value="Peptidase_M28B"/>
</dbReference>
<dbReference type="PANTHER" id="PTHR10404:SF72">
    <property type="entry name" value="ZINC METALLOPROTEASE TRE2-RELATED"/>
    <property type="match status" value="1"/>
</dbReference>
<evidence type="ECO:0000313" key="6">
    <source>
        <dbReference type="Proteomes" id="UP001161438"/>
    </source>
</evidence>
<dbReference type="CDD" id="cd03874">
    <property type="entry name" value="M28_PMSA_TfR_like"/>
    <property type="match status" value="1"/>
</dbReference>
<dbReference type="RefSeq" id="XP_056079664.1">
    <property type="nucleotide sequence ID" value="XM_056225891.1"/>
</dbReference>
<dbReference type="InterPro" id="IPR007484">
    <property type="entry name" value="Peptidase_M28"/>
</dbReference>
<evidence type="ECO:0000259" key="3">
    <source>
        <dbReference type="Pfam" id="PF04253"/>
    </source>
</evidence>